<dbReference type="PANTHER" id="PTHR43617:SF34">
    <property type="entry name" value="PUTATIVE-RELATED"/>
    <property type="match status" value="1"/>
</dbReference>
<dbReference type="PANTHER" id="PTHR43617">
    <property type="entry name" value="L-AMINO ACID N-ACETYLTRANSFERASE"/>
    <property type="match status" value="1"/>
</dbReference>
<dbReference type="InterPro" id="IPR000182">
    <property type="entry name" value="GNAT_dom"/>
</dbReference>
<reference evidence="2 3" key="1">
    <citation type="submission" date="2024-08" db="EMBL/GenBank/DDBJ databases">
        <title>Two novel Cytobacillus novel species.</title>
        <authorList>
            <person name="Liu G."/>
        </authorList>
    </citation>
    <scope>NUCLEOTIDE SEQUENCE [LARGE SCALE GENOMIC DNA]</scope>
    <source>
        <strain evidence="2 3">FJAT-54145</strain>
    </source>
</reference>
<evidence type="ECO:0000313" key="3">
    <source>
        <dbReference type="Proteomes" id="UP001601059"/>
    </source>
</evidence>
<dbReference type="Gene3D" id="3.40.630.30">
    <property type="match status" value="1"/>
</dbReference>
<evidence type="ECO:0000259" key="1">
    <source>
        <dbReference type="PROSITE" id="PS51186"/>
    </source>
</evidence>
<dbReference type="CDD" id="cd04301">
    <property type="entry name" value="NAT_SF"/>
    <property type="match status" value="1"/>
</dbReference>
<evidence type="ECO:0000313" key="2">
    <source>
        <dbReference type="EMBL" id="MFE8699947.1"/>
    </source>
</evidence>
<keyword evidence="2" id="KW-0808">Transferase</keyword>
<accession>A0ABW6KB39</accession>
<keyword evidence="2" id="KW-0012">Acyltransferase</keyword>
<dbReference type="SUPFAM" id="SSF55729">
    <property type="entry name" value="Acyl-CoA N-acyltransferases (Nat)"/>
    <property type="match status" value="1"/>
</dbReference>
<organism evidence="2 3">
    <name type="scientific">Cytobacillus spartinae</name>
    <dbReference type="NCBI Taxonomy" id="3299023"/>
    <lineage>
        <taxon>Bacteria</taxon>
        <taxon>Bacillati</taxon>
        <taxon>Bacillota</taxon>
        <taxon>Bacilli</taxon>
        <taxon>Bacillales</taxon>
        <taxon>Bacillaceae</taxon>
        <taxon>Cytobacillus</taxon>
    </lineage>
</organism>
<dbReference type="EMBL" id="JBIACK010000001">
    <property type="protein sequence ID" value="MFE8699947.1"/>
    <property type="molecule type" value="Genomic_DNA"/>
</dbReference>
<dbReference type="Proteomes" id="UP001601059">
    <property type="component" value="Unassembled WGS sequence"/>
</dbReference>
<comment type="caution">
    <text evidence="2">The sequence shown here is derived from an EMBL/GenBank/DDBJ whole genome shotgun (WGS) entry which is preliminary data.</text>
</comment>
<proteinExistence type="predicted"/>
<sequence length="152" mass="17937">MSIISIRDLTTENFYKCINLRLSEEQEKQIVSNVYSIAESKVNPCYTPYIIYLGEEVIGFVMTDYDPSLDDENKYWVPRLMIDSRFQGKGYGKEAMKIIIDRLRLKEDCKYIRLSTEPTNHQALKFYESIGFKNTGKLLEESEYILEYRVDQ</sequence>
<name>A0ABW6KB39_9BACI</name>
<dbReference type="Pfam" id="PF00583">
    <property type="entry name" value="Acetyltransf_1"/>
    <property type="match status" value="1"/>
</dbReference>
<feature type="domain" description="N-acetyltransferase" evidence="1">
    <location>
        <begin position="4"/>
        <end position="151"/>
    </location>
</feature>
<dbReference type="InterPro" id="IPR050276">
    <property type="entry name" value="MshD_Acetyltransferase"/>
</dbReference>
<dbReference type="RefSeq" id="WP_389358577.1">
    <property type="nucleotide sequence ID" value="NZ_JBIACK010000001.1"/>
</dbReference>
<keyword evidence="3" id="KW-1185">Reference proteome</keyword>
<dbReference type="GO" id="GO:0016746">
    <property type="term" value="F:acyltransferase activity"/>
    <property type="evidence" value="ECO:0007669"/>
    <property type="project" value="UniProtKB-KW"/>
</dbReference>
<protein>
    <submittedName>
        <fullName evidence="2">GNAT family N-acetyltransferase</fullName>
        <ecNumber evidence="2">2.3.-.-</ecNumber>
    </submittedName>
</protein>
<dbReference type="EC" id="2.3.-.-" evidence="2"/>
<dbReference type="InterPro" id="IPR016181">
    <property type="entry name" value="Acyl_CoA_acyltransferase"/>
</dbReference>
<dbReference type="PROSITE" id="PS51186">
    <property type="entry name" value="GNAT"/>
    <property type="match status" value="1"/>
</dbReference>
<gene>
    <name evidence="2" type="ORF">ACFYKX_04840</name>
</gene>